<evidence type="ECO:0000256" key="1">
    <source>
        <dbReference type="SAM" id="Phobius"/>
    </source>
</evidence>
<evidence type="ECO:0000313" key="4">
    <source>
        <dbReference type="Proteomes" id="UP000012065"/>
    </source>
</evidence>
<dbReference type="Pfam" id="PF20151">
    <property type="entry name" value="DUF6533"/>
    <property type="match status" value="1"/>
</dbReference>
<dbReference type="HOGENOM" id="CLU_172021_0_0_1"/>
<dbReference type="AlphaFoldDB" id="M5CHB0"/>
<organism evidence="3 4">
    <name type="scientific">Thanatephorus cucumeris (strain AG1-IB / isolate 7/3/14)</name>
    <name type="common">Lettuce bottom rot fungus</name>
    <name type="synonym">Rhizoctonia solani</name>
    <dbReference type="NCBI Taxonomy" id="1108050"/>
    <lineage>
        <taxon>Eukaryota</taxon>
        <taxon>Fungi</taxon>
        <taxon>Dikarya</taxon>
        <taxon>Basidiomycota</taxon>
        <taxon>Agaricomycotina</taxon>
        <taxon>Agaricomycetes</taxon>
        <taxon>Cantharellales</taxon>
        <taxon>Ceratobasidiaceae</taxon>
        <taxon>Rhizoctonia</taxon>
        <taxon>Rhizoctonia solani AG-1</taxon>
    </lineage>
</organism>
<sequence>MASSPSAEYAMLAHHLLAAKYFMLASFVFMVYDHLITLGEEVERVWKQEWTGATWLFLLNRYLTELQFIVNIVSFHDPYWTGKMRGLYALSWSFDLDIYRYCRK</sequence>
<accession>M5CHB0</accession>
<evidence type="ECO:0000259" key="2">
    <source>
        <dbReference type="Pfam" id="PF20151"/>
    </source>
</evidence>
<keyword evidence="1" id="KW-1133">Transmembrane helix</keyword>
<dbReference type="InterPro" id="IPR045340">
    <property type="entry name" value="DUF6533"/>
</dbReference>
<keyword evidence="1" id="KW-0812">Transmembrane</keyword>
<dbReference type="EMBL" id="CAOJ01017279">
    <property type="protein sequence ID" value="CCO37552.1"/>
    <property type="molecule type" value="Genomic_DNA"/>
</dbReference>
<feature type="domain" description="DUF6533" evidence="2">
    <location>
        <begin position="21"/>
        <end position="64"/>
    </location>
</feature>
<gene>
    <name evidence="3" type="ORF">BN14_11708</name>
</gene>
<proteinExistence type="predicted"/>
<protein>
    <recommendedName>
        <fullName evidence="2">DUF6533 domain-containing protein</fullName>
    </recommendedName>
</protein>
<feature type="transmembrane region" description="Helical" evidence="1">
    <location>
        <begin position="12"/>
        <end position="32"/>
    </location>
</feature>
<dbReference type="Proteomes" id="UP000012065">
    <property type="component" value="Unassembled WGS sequence"/>
</dbReference>
<comment type="caution">
    <text evidence="3">The sequence shown here is derived from an EMBL/GenBank/DDBJ whole genome shotgun (WGS) entry which is preliminary data.</text>
</comment>
<evidence type="ECO:0000313" key="3">
    <source>
        <dbReference type="EMBL" id="CCO37552.1"/>
    </source>
</evidence>
<keyword evidence="1" id="KW-0472">Membrane</keyword>
<name>M5CHB0_THACB</name>
<reference evidence="3 4" key="1">
    <citation type="journal article" date="2013" name="J. Biotechnol.">
        <title>Establishment and interpretation of the genome sequence of the phytopathogenic fungus Rhizoctonia solani AG1-IB isolate 7/3/14.</title>
        <authorList>
            <person name="Wibberg D.W."/>
            <person name="Jelonek L.J."/>
            <person name="Rupp O.R."/>
            <person name="Hennig M.H."/>
            <person name="Eikmeyer F.E."/>
            <person name="Goesmann A.G."/>
            <person name="Hartmann A.H."/>
            <person name="Borriss R.B."/>
            <person name="Grosch R.G."/>
            <person name="Puehler A.P."/>
            <person name="Schlueter A.S."/>
        </authorList>
    </citation>
    <scope>NUCLEOTIDE SEQUENCE [LARGE SCALE GENOMIC DNA]</scope>
    <source>
        <strain evidence="4">AG1-IB / isolate 7/3/14</strain>
    </source>
</reference>